<dbReference type="SUPFAM" id="SSF82866">
    <property type="entry name" value="Multidrug efflux transporter AcrB transmembrane domain"/>
    <property type="match status" value="1"/>
</dbReference>
<keyword evidence="7" id="KW-0811">Translocation</keyword>
<evidence type="ECO:0000256" key="6">
    <source>
        <dbReference type="ARBA" id="ARBA00022989"/>
    </source>
</evidence>
<evidence type="ECO:0000256" key="4">
    <source>
        <dbReference type="ARBA" id="ARBA00022692"/>
    </source>
</evidence>
<evidence type="ECO:0000256" key="1">
    <source>
        <dbReference type="ARBA" id="ARBA00004651"/>
    </source>
</evidence>
<evidence type="ECO:0000256" key="5">
    <source>
        <dbReference type="ARBA" id="ARBA00022927"/>
    </source>
</evidence>
<keyword evidence="4 9" id="KW-0812">Transmembrane</keyword>
<keyword evidence="3" id="KW-1003">Cell membrane</keyword>
<reference evidence="11" key="1">
    <citation type="submission" date="2021-03" db="EMBL/GenBank/DDBJ databases">
        <authorList>
            <person name="Jaffe A."/>
        </authorList>
    </citation>
    <scope>NUCLEOTIDE SEQUENCE</scope>
    <source>
        <strain evidence="11">RIFCSPLOWO2_01_FULL_AR10_48_17</strain>
    </source>
</reference>
<feature type="transmembrane region" description="Helical" evidence="9">
    <location>
        <begin position="510"/>
        <end position="532"/>
    </location>
</feature>
<evidence type="ECO:0000313" key="11">
    <source>
        <dbReference type="EMBL" id="MBS3062151.1"/>
    </source>
</evidence>
<keyword evidence="8 9" id="KW-0472">Membrane</keyword>
<organism evidence="11 12">
    <name type="scientific">Candidatus Iainarchaeum sp</name>
    <dbReference type="NCBI Taxonomy" id="3101447"/>
    <lineage>
        <taxon>Archaea</taxon>
        <taxon>Candidatus Iainarchaeota</taxon>
        <taxon>Candidatus Iainarchaeia</taxon>
        <taxon>Candidatus Iainarchaeales</taxon>
        <taxon>Candidatus Iainarchaeaceae</taxon>
        <taxon>Candidatus Iainarchaeum</taxon>
    </lineage>
</organism>
<comment type="caution">
    <text evidence="11">The sequence shown here is derived from an EMBL/GenBank/DDBJ whole genome shotgun (WGS) entry which is preliminary data.</text>
</comment>
<feature type="transmembrane region" description="Helical" evidence="9">
    <location>
        <begin position="410"/>
        <end position="432"/>
    </location>
</feature>
<evidence type="ECO:0000256" key="2">
    <source>
        <dbReference type="ARBA" id="ARBA00022448"/>
    </source>
</evidence>
<dbReference type="InterPro" id="IPR048634">
    <property type="entry name" value="SecD_SecF_C"/>
</dbReference>
<evidence type="ECO:0000256" key="9">
    <source>
        <dbReference type="SAM" id="Phobius"/>
    </source>
</evidence>
<evidence type="ECO:0000256" key="3">
    <source>
        <dbReference type="ARBA" id="ARBA00022475"/>
    </source>
</evidence>
<proteinExistence type="predicted"/>
<dbReference type="GO" id="GO:0015031">
    <property type="term" value="P:protein transport"/>
    <property type="evidence" value="ECO:0007669"/>
    <property type="project" value="UniProtKB-KW"/>
</dbReference>
<dbReference type="Pfam" id="PF07549">
    <property type="entry name" value="Sec_GG"/>
    <property type="match status" value="1"/>
</dbReference>
<dbReference type="GO" id="GO:0005886">
    <property type="term" value="C:plasma membrane"/>
    <property type="evidence" value="ECO:0007669"/>
    <property type="project" value="UniProtKB-SubCell"/>
</dbReference>
<feature type="transmembrane region" description="Helical" evidence="9">
    <location>
        <begin position="386"/>
        <end position="403"/>
    </location>
</feature>
<evidence type="ECO:0000256" key="8">
    <source>
        <dbReference type="ARBA" id="ARBA00023136"/>
    </source>
</evidence>
<dbReference type="Pfam" id="PF02355">
    <property type="entry name" value="SecD_SecF_C"/>
    <property type="match status" value="1"/>
</dbReference>
<reference evidence="11" key="2">
    <citation type="submission" date="2021-05" db="EMBL/GenBank/DDBJ databases">
        <title>Protein family content uncovers lineage relationships and bacterial pathway maintenance mechanisms in DPANN archaea.</title>
        <authorList>
            <person name="Castelle C.J."/>
            <person name="Meheust R."/>
            <person name="Jaffe A.L."/>
            <person name="Seitz K."/>
            <person name="Gong X."/>
            <person name="Baker B.J."/>
            <person name="Banfield J.F."/>
        </authorList>
    </citation>
    <scope>NUCLEOTIDE SEQUENCE</scope>
    <source>
        <strain evidence="11">RIFCSPLOWO2_01_FULL_AR10_48_17</strain>
    </source>
</reference>
<feature type="transmembrane region" description="Helical" evidence="9">
    <location>
        <begin position="481"/>
        <end position="504"/>
    </location>
</feature>
<gene>
    <name evidence="11" type="ORF">J4215_06220</name>
</gene>
<protein>
    <recommendedName>
        <fullName evidence="10">Protein export membrane protein SecD/SecF C-terminal domain-containing protein</fullName>
    </recommendedName>
</protein>
<dbReference type="AlphaFoldDB" id="A0A8T4L5M5"/>
<evidence type="ECO:0000313" key="12">
    <source>
        <dbReference type="Proteomes" id="UP000675968"/>
    </source>
</evidence>
<dbReference type="InterPro" id="IPR022645">
    <property type="entry name" value="SecD/SecF_bac"/>
</dbReference>
<dbReference type="Gene3D" id="1.20.1640.10">
    <property type="entry name" value="Multidrug efflux transporter AcrB transmembrane domain"/>
    <property type="match status" value="1"/>
</dbReference>
<comment type="subcellular location">
    <subcellularLocation>
        <location evidence="1">Cell membrane</location>
        <topology evidence="1">Multi-pass membrane protein</topology>
    </subcellularLocation>
</comment>
<evidence type="ECO:0000256" key="7">
    <source>
        <dbReference type="ARBA" id="ARBA00023010"/>
    </source>
</evidence>
<dbReference type="InterPro" id="IPR022813">
    <property type="entry name" value="SecD/SecF_arch_bac"/>
</dbReference>
<dbReference type="Gene3D" id="3.30.70.3400">
    <property type="match status" value="1"/>
</dbReference>
<dbReference type="PRINTS" id="PR01755">
    <property type="entry name" value="SECFTRNLCASE"/>
</dbReference>
<dbReference type="EMBL" id="JAGVWC010000012">
    <property type="protein sequence ID" value="MBS3062151.1"/>
    <property type="molecule type" value="Genomic_DNA"/>
</dbReference>
<accession>A0A8T4L5M5</accession>
<keyword evidence="6 9" id="KW-1133">Transmembrane helix</keyword>
<keyword evidence="2" id="KW-0813">Transport</keyword>
<dbReference type="PANTHER" id="PTHR30081">
    <property type="entry name" value="PROTEIN-EXPORT MEMBRANE PROTEIN SEC"/>
    <property type="match status" value="1"/>
</dbReference>
<dbReference type="PANTHER" id="PTHR30081:SF1">
    <property type="entry name" value="PROTEIN TRANSLOCASE SUBUNIT SECD"/>
    <property type="match status" value="1"/>
</dbReference>
<feature type="domain" description="Protein export membrane protein SecD/SecF C-terminal" evidence="10">
    <location>
        <begin position="366"/>
        <end position="526"/>
    </location>
</feature>
<dbReference type="InterPro" id="IPR022646">
    <property type="entry name" value="SecD/SecF_CS"/>
</dbReference>
<evidence type="ECO:0000259" key="10">
    <source>
        <dbReference type="Pfam" id="PF02355"/>
    </source>
</evidence>
<sequence length="545" mass="59113">MNSVWTNWRVLILIASLLIATFFIALNGLQYGIDFKGGTSFQVKLAKATSGPEQMNQIVSIIGQRMDWTGLSDTTVTSIGNDLLLIDIGENDPAVVEKLESLLLKQGKFEATLNGEVLFTGSDFVQITRDPAQGFGVNRQNDSSAQWTLPFMLKPEAAKRFTEKTFHKCEIIGVDASQGRQYDCEKTFFFIDRPENAVIVESTDDYLRDRDLLYAGNVTLDIPAQTEIGDLMQNAGLDVIQFTGSSLAQDQNAINDLNRVPAGSVAVVSAEIDEASKATLAGLGFQVREVAAANNAPFIWNATGAKQVISLSPDVTNLEPYVEDPKDATIYSQLVIRGFGQNEEEAFANLNSLTVLLESGSLPIPVESISRETISPLLGQEFLNDTVWMGVLALLIIGLIIFIRYRHMILVVPIMATAVFEAFLVLGIAAALGWKLDLAYVAGIIAAIGTGVNDQIVITDELLKKSDDEEHASDSERVKRAFFIVIAAASTSMVTMLPIILVGVVGLGKLVGFAITTVVGVLVGVLLTRPAYGEIAKYLLSRKKN</sequence>
<keyword evidence="5" id="KW-0653">Protein transport</keyword>
<dbReference type="Proteomes" id="UP000675968">
    <property type="component" value="Unassembled WGS sequence"/>
</dbReference>
<name>A0A8T4L5M5_9ARCH</name>